<dbReference type="Gene3D" id="3.30.40.10">
    <property type="entry name" value="Zinc/RING finger domain, C3HC4 (zinc finger)"/>
    <property type="match status" value="1"/>
</dbReference>
<keyword evidence="1" id="KW-0479">Metal-binding</keyword>
<dbReference type="EMBL" id="NBSK02000005">
    <property type="protein sequence ID" value="KAJ0205981.1"/>
    <property type="molecule type" value="Genomic_DNA"/>
</dbReference>
<comment type="caution">
    <text evidence="4">The sequence shown here is derived from an EMBL/GenBank/DDBJ whole genome shotgun (WGS) entry which is preliminary data.</text>
</comment>
<dbReference type="AlphaFoldDB" id="A0A9R1VGL3"/>
<accession>A0A9R1VGL3</accession>
<gene>
    <name evidence="4" type="ORF">LSAT_V11C500263110</name>
</gene>
<dbReference type="InterPro" id="IPR001841">
    <property type="entry name" value="Znf_RING"/>
</dbReference>
<protein>
    <recommendedName>
        <fullName evidence="3">RING-type domain-containing protein</fullName>
    </recommendedName>
</protein>
<evidence type="ECO:0000256" key="1">
    <source>
        <dbReference type="PROSITE-ProRule" id="PRU00175"/>
    </source>
</evidence>
<dbReference type="PROSITE" id="PS50089">
    <property type="entry name" value="ZF_RING_2"/>
    <property type="match status" value="1"/>
</dbReference>
<evidence type="ECO:0000256" key="2">
    <source>
        <dbReference type="SAM" id="MobiDB-lite"/>
    </source>
</evidence>
<keyword evidence="5" id="KW-1185">Reference proteome</keyword>
<feature type="domain" description="RING-type" evidence="3">
    <location>
        <begin position="42"/>
        <end position="89"/>
    </location>
</feature>
<dbReference type="InterPro" id="IPR012866">
    <property type="entry name" value="DUF1644"/>
</dbReference>
<evidence type="ECO:0000313" key="5">
    <source>
        <dbReference type="Proteomes" id="UP000235145"/>
    </source>
</evidence>
<name>A0A9R1VGL3_LACSA</name>
<organism evidence="4 5">
    <name type="scientific">Lactuca sativa</name>
    <name type="common">Garden lettuce</name>
    <dbReference type="NCBI Taxonomy" id="4236"/>
    <lineage>
        <taxon>Eukaryota</taxon>
        <taxon>Viridiplantae</taxon>
        <taxon>Streptophyta</taxon>
        <taxon>Embryophyta</taxon>
        <taxon>Tracheophyta</taxon>
        <taxon>Spermatophyta</taxon>
        <taxon>Magnoliopsida</taxon>
        <taxon>eudicotyledons</taxon>
        <taxon>Gunneridae</taxon>
        <taxon>Pentapetalae</taxon>
        <taxon>asterids</taxon>
        <taxon>campanulids</taxon>
        <taxon>Asterales</taxon>
        <taxon>Asteraceae</taxon>
        <taxon>Cichorioideae</taxon>
        <taxon>Cichorieae</taxon>
        <taxon>Lactucinae</taxon>
        <taxon>Lactuca</taxon>
    </lineage>
</organism>
<evidence type="ECO:0000313" key="4">
    <source>
        <dbReference type="EMBL" id="KAJ0205981.1"/>
    </source>
</evidence>
<feature type="region of interest" description="Disordered" evidence="2">
    <location>
        <begin position="1"/>
        <end position="28"/>
    </location>
</feature>
<keyword evidence="1" id="KW-0863">Zinc-finger</keyword>
<dbReference type="PANTHER" id="PTHR31197:SF12">
    <property type="entry name" value="OS02G0770600 PROTEIN"/>
    <property type="match status" value="1"/>
</dbReference>
<reference evidence="4 5" key="1">
    <citation type="journal article" date="2017" name="Nat. Commun.">
        <title>Genome assembly with in vitro proximity ligation data and whole-genome triplication in lettuce.</title>
        <authorList>
            <person name="Reyes-Chin-Wo S."/>
            <person name="Wang Z."/>
            <person name="Yang X."/>
            <person name="Kozik A."/>
            <person name="Arikit S."/>
            <person name="Song C."/>
            <person name="Xia L."/>
            <person name="Froenicke L."/>
            <person name="Lavelle D.O."/>
            <person name="Truco M.J."/>
            <person name="Xia R."/>
            <person name="Zhu S."/>
            <person name="Xu C."/>
            <person name="Xu H."/>
            <person name="Xu X."/>
            <person name="Cox K."/>
            <person name="Korf I."/>
            <person name="Meyers B.C."/>
            <person name="Michelmore R.W."/>
        </authorList>
    </citation>
    <scope>NUCLEOTIDE SEQUENCE [LARGE SCALE GENOMIC DNA]</scope>
    <source>
        <strain evidence="5">cv. Salinas</strain>
        <tissue evidence="4">Seedlings</tissue>
    </source>
</reference>
<dbReference type="PANTHER" id="PTHR31197">
    <property type="entry name" value="OS01G0612600 PROTEIN"/>
    <property type="match status" value="1"/>
</dbReference>
<dbReference type="GO" id="GO:0008270">
    <property type="term" value="F:zinc ion binding"/>
    <property type="evidence" value="ECO:0007669"/>
    <property type="project" value="UniProtKB-KW"/>
</dbReference>
<sequence>MVNQSGQSSTSRSHPYRRQDSGRSGGRESLLATRGEWEAAKCRICFDPPLNAVSLICTSFHTGCRVFMCWTCFKKFKTENTEMTCPRCSGQVTDYSVNFVAQAHLNNTKIRFCKYRYCLFLGIYRHLKRHVKKEHGGRWLWPRPAISAEALYEEWKELQKHKDVRRG</sequence>
<evidence type="ECO:0000259" key="3">
    <source>
        <dbReference type="PROSITE" id="PS50089"/>
    </source>
</evidence>
<feature type="compositionally biased region" description="Polar residues" evidence="2">
    <location>
        <begin position="1"/>
        <end position="13"/>
    </location>
</feature>
<dbReference type="InterPro" id="IPR013083">
    <property type="entry name" value="Znf_RING/FYVE/PHD"/>
</dbReference>
<dbReference type="Proteomes" id="UP000235145">
    <property type="component" value="Unassembled WGS sequence"/>
</dbReference>
<proteinExistence type="predicted"/>
<dbReference type="Pfam" id="PF07800">
    <property type="entry name" value="DUF1644"/>
    <property type="match status" value="2"/>
</dbReference>
<keyword evidence="1" id="KW-0862">Zinc</keyword>